<proteinExistence type="predicted"/>
<dbReference type="PANTHER" id="PTHR36966:SF1">
    <property type="entry name" value="REP-ASSOCIATED TYROSINE TRANSPOSASE"/>
    <property type="match status" value="1"/>
</dbReference>
<dbReference type="SUPFAM" id="SSF143422">
    <property type="entry name" value="Transposase IS200-like"/>
    <property type="match status" value="1"/>
</dbReference>
<dbReference type="EMBL" id="DF967972">
    <property type="protein sequence ID" value="GAP14264.1"/>
    <property type="molecule type" value="Genomic_DNA"/>
</dbReference>
<dbReference type="SMART" id="SM01321">
    <property type="entry name" value="Y1_Tnp"/>
    <property type="match status" value="1"/>
</dbReference>
<name>A0A0S7BIT1_9CHLR</name>
<evidence type="ECO:0000313" key="3">
    <source>
        <dbReference type="Proteomes" id="UP000055060"/>
    </source>
</evidence>
<dbReference type="NCBIfam" id="NF047646">
    <property type="entry name" value="REP_Tyr_transpos"/>
    <property type="match status" value="1"/>
</dbReference>
<dbReference type="AlphaFoldDB" id="A0A0S7BIT1"/>
<dbReference type="RefSeq" id="WP_075073537.1">
    <property type="nucleotide sequence ID" value="NZ_DF967972.1"/>
</dbReference>
<dbReference type="GO" id="GO:0043565">
    <property type="term" value="F:sequence-specific DNA binding"/>
    <property type="evidence" value="ECO:0007669"/>
    <property type="project" value="TreeGrafter"/>
</dbReference>
<accession>A0A0S7BIT1</accession>
<evidence type="ECO:0000313" key="2">
    <source>
        <dbReference type="EMBL" id="GAP14264.1"/>
    </source>
</evidence>
<dbReference type="InterPro" id="IPR002686">
    <property type="entry name" value="Transposase_17"/>
</dbReference>
<feature type="domain" description="Transposase IS200-like" evidence="1">
    <location>
        <begin position="9"/>
        <end position="138"/>
    </location>
</feature>
<dbReference type="InterPro" id="IPR052715">
    <property type="entry name" value="RAYT_transposase"/>
</dbReference>
<dbReference type="Gene3D" id="3.30.70.1290">
    <property type="entry name" value="Transposase IS200-like"/>
    <property type="match status" value="1"/>
</dbReference>
<protein>
    <submittedName>
        <fullName evidence="2">Transposase</fullName>
    </submittedName>
</protein>
<organism evidence="2">
    <name type="scientific">Longilinea arvoryzae</name>
    <dbReference type="NCBI Taxonomy" id="360412"/>
    <lineage>
        <taxon>Bacteria</taxon>
        <taxon>Bacillati</taxon>
        <taxon>Chloroflexota</taxon>
        <taxon>Anaerolineae</taxon>
        <taxon>Anaerolineales</taxon>
        <taxon>Anaerolineaceae</taxon>
        <taxon>Longilinea</taxon>
    </lineage>
</organism>
<dbReference type="GO" id="GO:0006313">
    <property type="term" value="P:DNA transposition"/>
    <property type="evidence" value="ECO:0007669"/>
    <property type="project" value="InterPro"/>
</dbReference>
<dbReference type="STRING" id="360412.LARV_02030"/>
<gene>
    <name evidence="2" type="ORF">LARV_02030</name>
</gene>
<sequence>MPEYRRIWLPGGTFFFTLVTNQRRKIFLEESARQTLREAFHYGMEKACPFRIDALCLLPDHLHCIWTLPEETSDYATRWKIIKARFSRRYLQTGGTAGPITSSKARKGEVGVWQRRYWEHMIRDPDDLSRHIDYIHYNPVKHGLVREVKDWPWSTFHRFIREGYYDPDWNYIDPKFQMSIGYE</sequence>
<keyword evidence="3" id="KW-1185">Reference proteome</keyword>
<reference evidence="2" key="1">
    <citation type="submission" date="2015-07" db="EMBL/GenBank/DDBJ databases">
        <title>Draft Genome Sequences of Anaerolinea thermolimosa IMO-1, Bellilinea caldifistulae GOMI-1, Leptolinea tardivitalis YMTK-2, Levilinea saccharolytica KIBI-1,Longilinea arvoryzae KOME-1, Previously Described as Members of the Anaerolineaceae (Chloroflexi).</title>
        <authorList>
            <person name="Sekiguchi Y."/>
            <person name="Ohashi A."/>
            <person name="Matsuura N."/>
            <person name="Tourlousse M.D."/>
        </authorList>
    </citation>
    <scope>NUCLEOTIDE SEQUENCE [LARGE SCALE GENOMIC DNA]</scope>
    <source>
        <strain evidence="2">KOME-1</strain>
    </source>
</reference>
<dbReference type="Proteomes" id="UP000055060">
    <property type="component" value="Unassembled WGS sequence"/>
</dbReference>
<dbReference type="GO" id="GO:0004803">
    <property type="term" value="F:transposase activity"/>
    <property type="evidence" value="ECO:0007669"/>
    <property type="project" value="InterPro"/>
</dbReference>
<evidence type="ECO:0000259" key="1">
    <source>
        <dbReference type="SMART" id="SM01321"/>
    </source>
</evidence>
<dbReference type="InterPro" id="IPR036515">
    <property type="entry name" value="Transposase_17_sf"/>
</dbReference>
<dbReference type="PANTHER" id="PTHR36966">
    <property type="entry name" value="REP-ASSOCIATED TYROSINE TRANSPOSASE"/>
    <property type="match status" value="1"/>
</dbReference>
<dbReference type="Pfam" id="PF01797">
    <property type="entry name" value="Y1_Tnp"/>
    <property type="match status" value="1"/>
</dbReference>
<dbReference type="OrthoDB" id="9800147at2"/>